<protein>
    <recommendedName>
        <fullName evidence="4">2-dehydropantoate 2-reductase</fullName>
        <ecNumber evidence="4">1.1.1.169</ecNumber>
    </recommendedName>
    <alternativeName>
        <fullName evidence="4">Ketopantoate reductase</fullName>
    </alternativeName>
</protein>
<comment type="function">
    <text evidence="4">Catalyzes the NADPH-dependent reduction of ketopantoate into pantoic acid.</text>
</comment>
<dbReference type="NCBIfam" id="TIGR00745">
    <property type="entry name" value="apbA_panE"/>
    <property type="match status" value="1"/>
</dbReference>
<evidence type="ECO:0000256" key="2">
    <source>
        <dbReference type="ARBA" id="ARBA00022857"/>
    </source>
</evidence>
<evidence type="ECO:0000259" key="5">
    <source>
        <dbReference type="Pfam" id="PF02558"/>
    </source>
</evidence>
<evidence type="ECO:0000313" key="8">
    <source>
        <dbReference type="Proteomes" id="UP000315759"/>
    </source>
</evidence>
<comment type="caution">
    <text evidence="7">The sequence shown here is derived from an EMBL/GenBank/DDBJ whole genome shotgun (WGS) entry which is preliminary data.</text>
</comment>
<dbReference type="EC" id="1.1.1.169" evidence="4"/>
<dbReference type="InterPro" id="IPR013752">
    <property type="entry name" value="KPA_reductase"/>
</dbReference>
<dbReference type="Pfam" id="PF02558">
    <property type="entry name" value="ApbA"/>
    <property type="match status" value="1"/>
</dbReference>
<evidence type="ECO:0000256" key="1">
    <source>
        <dbReference type="ARBA" id="ARBA00007870"/>
    </source>
</evidence>
<feature type="domain" description="Ketopantoate reductase C-terminal" evidence="6">
    <location>
        <begin position="174"/>
        <end position="293"/>
    </location>
</feature>
<dbReference type="Pfam" id="PF08546">
    <property type="entry name" value="ApbA_C"/>
    <property type="match status" value="1"/>
</dbReference>
<dbReference type="Gene3D" id="3.40.50.720">
    <property type="entry name" value="NAD(P)-binding Rossmann-like Domain"/>
    <property type="match status" value="1"/>
</dbReference>
<dbReference type="RefSeq" id="WP_142553916.1">
    <property type="nucleotide sequence ID" value="NZ_VIFX01000028.1"/>
</dbReference>
<dbReference type="GO" id="GO:0005737">
    <property type="term" value="C:cytoplasm"/>
    <property type="evidence" value="ECO:0007669"/>
    <property type="project" value="TreeGrafter"/>
</dbReference>
<comment type="similarity">
    <text evidence="1 4">Belongs to the ketopantoate reductase family.</text>
</comment>
<dbReference type="Gene3D" id="1.10.1040.10">
    <property type="entry name" value="N-(1-d-carboxylethyl)-l-norvaline Dehydrogenase, domain 2"/>
    <property type="match status" value="1"/>
</dbReference>
<dbReference type="InterPro" id="IPR051402">
    <property type="entry name" value="KPR-Related"/>
</dbReference>
<dbReference type="AlphaFoldDB" id="A0A544VXI4"/>
<dbReference type="SUPFAM" id="SSF48179">
    <property type="entry name" value="6-phosphogluconate dehydrogenase C-terminal domain-like"/>
    <property type="match status" value="1"/>
</dbReference>
<keyword evidence="8" id="KW-1185">Reference proteome</keyword>
<dbReference type="InterPro" id="IPR003710">
    <property type="entry name" value="ApbA"/>
</dbReference>
<sequence>MSPSIAVVGPGAIGSTVAALLHAAGHRVVVCGRTARASVEVRPDPGILGGEPVVIPDPVRTDPASVDGPFDVVILAVKDTQNEAAAAWLERLCGANTIVCVMQNGVEQVERVGRYCPAGTVVPCAVWFSAQSQPDGWIRLRTPVRLVLPDDEAARALAEVLRGPSLTVECSPAFLDDAWRKLLTNAVAGLMVLTGRRSGMFRRDDVAALGRAYLAECLAVARAEGARLDDEVIEETTQLFVGLPEDLTTSILTDREQGRPLEWDVRNGVVARKGALHGVATPISDLVVPLLAAASDGPG</sequence>
<comment type="catalytic activity">
    <reaction evidence="4">
        <text>(R)-pantoate + NADP(+) = 2-dehydropantoate + NADPH + H(+)</text>
        <dbReference type="Rhea" id="RHEA:16233"/>
        <dbReference type="ChEBI" id="CHEBI:11561"/>
        <dbReference type="ChEBI" id="CHEBI:15378"/>
        <dbReference type="ChEBI" id="CHEBI:15980"/>
        <dbReference type="ChEBI" id="CHEBI:57783"/>
        <dbReference type="ChEBI" id="CHEBI:58349"/>
        <dbReference type="EC" id="1.1.1.169"/>
    </reaction>
</comment>
<dbReference type="Proteomes" id="UP000315759">
    <property type="component" value="Unassembled WGS sequence"/>
</dbReference>
<evidence type="ECO:0000256" key="4">
    <source>
        <dbReference type="RuleBase" id="RU362068"/>
    </source>
</evidence>
<keyword evidence="3 4" id="KW-0560">Oxidoreductase</keyword>
<gene>
    <name evidence="7" type="ORF">D8S82_20800</name>
</gene>
<dbReference type="GO" id="GO:0008677">
    <property type="term" value="F:2-dehydropantoate 2-reductase activity"/>
    <property type="evidence" value="ECO:0007669"/>
    <property type="project" value="UniProtKB-EC"/>
</dbReference>
<evidence type="ECO:0000256" key="3">
    <source>
        <dbReference type="ARBA" id="ARBA00023002"/>
    </source>
</evidence>
<evidence type="ECO:0000313" key="7">
    <source>
        <dbReference type="EMBL" id="TQR84693.1"/>
    </source>
</evidence>
<name>A0A544VXI4_9MYCO</name>
<proteinExistence type="inferred from homology"/>
<dbReference type="PANTHER" id="PTHR21708">
    <property type="entry name" value="PROBABLE 2-DEHYDROPANTOATE 2-REDUCTASE"/>
    <property type="match status" value="1"/>
</dbReference>
<feature type="domain" description="Ketopantoate reductase N-terminal" evidence="5">
    <location>
        <begin position="5"/>
        <end position="149"/>
    </location>
</feature>
<dbReference type="InterPro" id="IPR013328">
    <property type="entry name" value="6PGD_dom2"/>
</dbReference>
<reference evidence="7 8" key="1">
    <citation type="submission" date="2018-10" db="EMBL/GenBank/DDBJ databases">
        <title>Draft genome of Mycobacterium hodleri strain B.</title>
        <authorList>
            <person name="Amande T.J."/>
            <person name="Mcgenity T.J."/>
        </authorList>
    </citation>
    <scope>NUCLEOTIDE SEQUENCE [LARGE SCALE GENOMIC DNA]</scope>
    <source>
        <strain evidence="7 8">B</strain>
    </source>
</reference>
<dbReference type="NCBIfam" id="NF005091">
    <property type="entry name" value="PRK06522.2-2"/>
    <property type="match status" value="1"/>
</dbReference>
<dbReference type="EMBL" id="VIFX01000028">
    <property type="protein sequence ID" value="TQR84693.1"/>
    <property type="molecule type" value="Genomic_DNA"/>
</dbReference>
<dbReference type="PANTHER" id="PTHR21708:SF26">
    <property type="entry name" value="2-DEHYDROPANTOATE 2-REDUCTASE"/>
    <property type="match status" value="1"/>
</dbReference>
<dbReference type="SUPFAM" id="SSF51735">
    <property type="entry name" value="NAD(P)-binding Rossmann-fold domains"/>
    <property type="match status" value="1"/>
</dbReference>
<dbReference type="InterPro" id="IPR008927">
    <property type="entry name" value="6-PGluconate_DH-like_C_sf"/>
</dbReference>
<dbReference type="GO" id="GO:0015940">
    <property type="term" value="P:pantothenate biosynthetic process"/>
    <property type="evidence" value="ECO:0007669"/>
    <property type="project" value="UniProtKB-UniPathway"/>
</dbReference>
<dbReference type="UniPathway" id="UPA00028">
    <property type="reaction ID" value="UER00004"/>
</dbReference>
<dbReference type="InterPro" id="IPR013332">
    <property type="entry name" value="KPR_N"/>
</dbReference>
<dbReference type="InterPro" id="IPR036291">
    <property type="entry name" value="NAD(P)-bd_dom_sf"/>
</dbReference>
<dbReference type="NCBIfam" id="NF009541">
    <property type="entry name" value="PRK12921.1-1"/>
    <property type="match status" value="1"/>
</dbReference>
<keyword evidence="2 4" id="KW-0521">NADP</keyword>
<comment type="pathway">
    <text evidence="4">Cofactor biosynthesis; (R)-pantothenate biosynthesis; (R)-pantoate from 3-methyl-2-oxobutanoate: step 2/2.</text>
</comment>
<organism evidence="7 8">
    <name type="scientific">Mycolicibacterium hodleri</name>
    <dbReference type="NCBI Taxonomy" id="49897"/>
    <lineage>
        <taxon>Bacteria</taxon>
        <taxon>Bacillati</taxon>
        <taxon>Actinomycetota</taxon>
        <taxon>Actinomycetes</taxon>
        <taxon>Mycobacteriales</taxon>
        <taxon>Mycobacteriaceae</taxon>
        <taxon>Mycolicibacterium</taxon>
    </lineage>
</organism>
<evidence type="ECO:0000259" key="6">
    <source>
        <dbReference type="Pfam" id="PF08546"/>
    </source>
</evidence>
<keyword evidence="4" id="KW-0566">Pantothenate biosynthesis</keyword>
<accession>A0A544VXI4</accession>